<evidence type="ECO:0000256" key="1">
    <source>
        <dbReference type="SAM" id="MobiDB-lite"/>
    </source>
</evidence>
<dbReference type="EMBL" id="KN612745">
    <property type="protein sequence ID" value="KHJ75440.1"/>
    <property type="molecule type" value="Genomic_DNA"/>
</dbReference>
<evidence type="ECO:0000313" key="4">
    <source>
        <dbReference type="Proteomes" id="UP000053660"/>
    </source>
</evidence>
<feature type="compositionally biased region" description="Basic and acidic residues" evidence="1">
    <location>
        <begin position="1"/>
        <end position="35"/>
    </location>
</feature>
<dbReference type="PANTHER" id="PTHR23138:SF87">
    <property type="entry name" value="E3 SUMO-PROTEIN LIGASE RANBP2"/>
    <property type="match status" value="1"/>
</dbReference>
<keyword evidence="4" id="KW-1185">Reference proteome</keyword>
<feature type="non-terminal residue" evidence="3">
    <location>
        <position position="1"/>
    </location>
</feature>
<proteinExistence type="predicted"/>
<dbReference type="SMART" id="SM00160">
    <property type="entry name" value="RanBD"/>
    <property type="match status" value="1"/>
</dbReference>
<feature type="compositionally biased region" description="Polar residues" evidence="1">
    <location>
        <begin position="79"/>
        <end position="92"/>
    </location>
</feature>
<dbReference type="PANTHER" id="PTHR23138">
    <property type="entry name" value="RAN BINDING PROTEIN"/>
    <property type="match status" value="1"/>
</dbReference>
<evidence type="ECO:0000313" key="3">
    <source>
        <dbReference type="EMBL" id="KHJ75440.1"/>
    </source>
</evidence>
<dbReference type="InterPro" id="IPR011993">
    <property type="entry name" value="PH-like_dom_sf"/>
</dbReference>
<dbReference type="InterPro" id="IPR000156">
    <property type="entry name" value="Ran_bind_dom"/>
</dbReference>
<dbReference type="AlphaFoldDB" id="A0A0B1RWK6"/>
<dbReference type="OrthoDB" id="2357150at2759"/>
<feature type="region of interest" description="Disordered" evidence="1">
    <location>
        <begin position="1"/>
        <end position="45"/>
    </location>
</feature>
<dbReference type="InterPro" id="IPR045255">
    <property type="entry name" value="RanBP1-like"/>
</dbReference>
<dbReference type="Gene3D" id="2.30.29.30">
    <property type="entry name" value="Pleckstrin-homology domain (PH domain)/Phosphotyrosine-binding domain (PTB)"/>
    <property type="match status" value="1"/>
</dbReference>
<feature type="region of interest" description="Disordered" evidence="1">
    <location>
        <begin position="79"/>
        <end position="98"/>
    </location>
</feature>
<dbReference type="GO" id="GO:0005643">
    <property type="term" value="C:nuclear pore"/>
    <property type="evidence" value="ECO:0007669"/>
    <property type="project" value="TreeGrafter"/>
</dbReference>
<name>A0A0B1RWK6_OESDE</name>
<organism evidence="3 4">
    <name type="scientific">Oesophagostomum dentatum</name>
    <name type="common">Nodular worm</name>
    <dbReference type="NCBI Taxonomy" id="61180"/>
    <lineage>
        <taxon>Eukaryota</taxon>
        <taxon>Metazoa</taxon>
        <taxon>Ecdysozoa</taxon>
        <taxon>Nematoda</taxon>
        <taxon>Chromadorea</taxon>
        <taxon>Rhabditida</taxon>
        <taxon>Rhabditina</taxon>
        <taxon>Rhabditomorpha</taxon>
        <taxon>Strongyloidea</taxon>
        <taxon>Strongylidae</taxon>
        <taxon>Oesophagostomum</taxon>
    </lineage>
</organism>
<dbReference type="GO" id="GO:0005737">
    <property type="term" value="C:cytoplasm"/>
    <property type="evidence" value="ECO:0007669"/>
    <property type="project" value="TreeGrafter"/>
</dbReference>
<gene>
    <name evidence="3" type="ORF">OESDEN_24944</name>
</gene>
<dbReference type="PROSITE" id="PS50196">
    <property type="entry name" value="RANBD1"/>
    <property type="match status" value="1"/>
</dbReference>
<dbReference type="SUPFAM" id="SSF50729">
    <property type="entry name" value="PH domain-like"/>
    <property type="match status" value="1"/>
</dbReference>
<sequence>ITDRKDQKDKREQEPSEEKGGKDKKDDRESEHGADEEYEPGVQFAPVIPLPDLVDVTGEEEKQIVFTARAKQFRSVNETKNNAVSVSRNPKTNCHRGLMHRDQVRNVCALPGSPESPESTDEIFTTKLKTAGIAKEFHDKYIAATAVHPKASK</sequence>
<accession>A0A0B1RWK6</accession>
<dbReference type="GO" id="GO:0005096">
    <property type="term" value="F:GTPase activator activity"/>
    <property type="evidence" value="ECO:0007669"/>
    <property type="project" value="TreeGrafter"/>
</dbReference>
<evidence type="ECO:0000259" key="2">
    <source>
        <dbReference type="PROSITE" id="PS50196"/>
    </source>
</evidence>
<feature type="domain" description="RanBD1" evidence="2">
    <location>
        <begin position="43"/>
        <end position="109"/>
    </location>
</feature>
<reference evidence="3 4" key="1">
    <citation type="submission" date="2014-03" db="EMBL/GenBank/DDBJ databases">
        <title>Draft genome of the hookworm Oesophagostomum dentatum.</title>
        <authorList>
            <person name="Mitreva M."/>
        </authorList>
    </citation>
    <scope>NUCLEOTIDE SEQUENCE [LARGE SCALE GENOMIC DNA]</scope>
    <source>
        <strain evidence="3 4">OD-Hann</strain>
    </source>
</reference>
<dbReference type="Proteomes" id="UP000053660">
    <property type="component" value="Unassembled WGS sequence"/>
</dbReference>
<protein>
    <recommendedName>
        <fullName evidence="2">RanBD1 domain-containing protein</fullName>
    </recommendedName>
</protein>